<feature type="compositionally biased region" description="Basic and acidic residues" evidence="1">
    <location>
        <begin position="1"/>
        <end position="12"/>
    </location>
</feature>
<feature type="region of interest" description="Disordered" evidence="1">
    <location>
        <begin position="1"/>
        <end position="27"/>
    </location>
</feature>
<protein>
    <submittedName>
        <fullName evidence="2">Cation transport regulator ChaB</fullName>
    </submittedName>
</protein>
<feature type="compositionally biased region" description="Polar residues" evidence="1">
    <location>
        <begin position="14"/>
        <end position="27"/>
    </location>
</feature>
<sequence>MARFTKDGKVRSETLPSTLQRSGTEAQDTFAATLDSAEEQYGDGERAHRTAFASLKHGFEKVGDHWEQKESKGPSDQQAATGRAESRPTAGGVDANASKAHLYDLAKKLEVPGRSSMSKSELVEALQWANDRETRRARDS</sequence>
<name>A0A5D0XUG0_9MICC</name>
<dbReference type="OrthoDB" id="3731224at2"/>
<dbReference type="AlphaFoldDB" id="A0A5D0XUG0"/>
<dbReference type="Pfam" id="PF06150">
    <property type="entry name" value="ChaB"/>
    <property type="match status" value="1"/>
</dbReference>
<proteinExistence type="predicted"/>
<feature type="compositionally biased region" description="Basic and acidic residues" evidence="1">
    <location>
        <begin position="130"/>
        <end position="140"/>
    </location>
</feature>
<dbReference type="Proteomes" id="UP000323410">
    <property type="component" value="Unassembled WGS sequence"/>
</dbReference>
<accession>A0A5D0XUG0</accession>
<dbReference type="InterPro" id="IPR009317">
    <property type="entry name" value="ChaB"/>
</dbReference>
<comment type="caution">
    <text evidence="2">The sequence shown here is derived from an EMBL/GenBank/DDBJ whole genome shotgun (WGS) entry which is preliminary data.</text>
</comment>
<feature type="compositionally biased region" description="Basic and acidic residues" evidence="1">
    <location>
        <begin position="101"/>
        <end position="111"/>
    </location>
</feature>
<reference evidence="2 3" key="1">
    <citation type="submission" date="2019-08" db="EMBL/GenBank/DDBJ databases">
        <title>Genone of Arthrobacter echini P9.</title>
        <authorList>
            <person name="Bowman J.P."/>
        </authorList>
    </citation>
    <scope>NUCLEOTIDE SEQUENCE [LARGE SCALE GENOMIC DNA]</scope>
    <source>
        <strain evidence="2 3">P9</strain>
    </source>
</reference>
<gene>
    <name evidence="2" type="ORF">FQ377_02620</name>
</gene>
<dbReference type="SUPFAM" id="SSF140376">
    <property type="entry name" value="ChaB-like"/>
    <property type="match status" value="1"/>
</dbReference>
<keyword evidence="3" id="KW-1185">Reference proteome</keyword>
<organism evidence="2 3">
    <name type="scientific">Arthrobacter echini</name>
    <dbReference type="NCBI Taxonomy" id="1529066"/>
    <lineage>
        <taxon>Bacteria</taxon>
        <taxon>Bacillati</taxon>
        <taxon>Actinomycetota</taxon>
        <taxon>Actinomycetes</taxon>
        <taxon>Micrococcales</taxon>
        <taxon>Micrococcaceae</taxon>
        <taxon>Arthrobacter</taxon>
    </lineage>
</organism>
<dbReference type="EMBL" id="VSLD01000001">
    <property type="protein sequence ID" value="TYD00364.1"/>
    <property type="molecule type" value="Genomic_DNA"/>
</dbReference>
<evidence type="ECO:0000313" key="3">
    <source>
        <dbReference type="Proteomes" id="UP000323410"/>
    </source>
</evidence>
<evidence type="ECO:0000256" key="1">
    <source>
        <dbReference type="SAM" id="MobiDB-lite"/>
    </source>
</evidence>
<dbReference type="Gene3D" id="1.10.1740.70">
    <property type="entry name" value="ChaB"/>
    <property type="match status" value="1"/>
</dbReference>
<dbReference type="RefSeq" id="WP_148599667.1">
    <property type="nucleotide sequence ID" value="NZ_VSLD01000001.1"/>
</dbReference>
<feature type="region of interest" description="Disordered" evidence="1">
    <location>
        <begin position="60"/>
        <end position="140"/>
    </location>
</feature>
<feature type="compositionally biased region" description="Basic and acidic residues" evidence="1">
    <location>
        <begin position="60"/>
        <end position="73"/>
    </location>
</feature>
<evidence type="ECO:0000313" key="2">
    <source>
        <dbReference type="EMBL" id="TYD00364.1"/>
    </source>
</evidence>
<dbReference type="InterPro" id="IPR037205">
    <property type="entry name" value="ChaB_sf"/>
</dbReference>